<protein>
    <recommendedName>
        <fullName evidence="5">MYND-type domain-containing protein</fullName>
    </recommendedName>
</protein>
<dbReference type="Pfam" id="PF01753">
    <property type="entry name" value="zf-MYND"/>
    <property type="match status" value="1"/>
</dbReference>
<comment type="caution">
    <text evidence="6">The sequence shown here is derived from an EMBL/GenBank/DDBJ whole genome shotgun (WGS) entry which is preliminary data.</text>
</comment>
<name>A0A369JDC0_HYPMA</name>
<keyword evidence="2 4" id="KW-0863">Zinc-finger</keyword>
<dbReference type="Gene3D" id="6.10.140.2220">
    <property type="match status" value="1"/>
</dbReference>
<evidence type="ECO:0000313" key="7">
    <source>
        <dbReference type="Proteomes" id="UP000076154"/>
    </source>
</evidence>
<gene>
    <name evidence="6" type="ORF">Hypma_001178</name>
</gene>
<dbReference type="Proteomes" id="UP000076154">
    <property type="component" value="Unassembled WGS sequence"/>
</dbReference>
<feature type="domain" description="MYND-type" evidence="5">
    <location>
        <begin position="22"/>
        <end position="59"/>
    </location>
</feature>
<accession>A0A369JDC0</accession>
<dbReference type="InParanoid" id="A0A369JDC0"/>
<keyword evidence="3" id="KW-0862">Zinc</keyword>
<evidence type="ECO:0000259" key="5">
    <source>
        <dbReference type="PROSITE" id="PS50865"/>
    </source>
</evidence>
<dbReference type="PROSITE" id="PS01360">
    <property type="entry name" value="ZF_MYND_1"/>
    <property type="match status" value="1"/>
</dbReference>
<dbReference type="EMBL" id="LUEZ02000110">
    <property type="protein sequence ID" value="RDB17713.1"/>
    <property type="molecule type" value="Genomic_DNA"/>
</dbReference>
<evidence type="ECO:0000256" key="1">
    <source>
        <dbReference type="ARBA" id="ARBA00022723"/>
    </source>
</evidence>
<dbReference type="PROSITE" id="PS50865">
    <property type="entry name" value="ZF_MYND_2"/>
    <property type="match status" value="1"/>
</dbReference>
<organism evidence="6 7">
    <name type="scientific">Hypsizygus marmoreus</name>
    <name type="common">White beech mushroom</name>
    <name type="synonym">Agaricus marmoreus</name>
    <dbReference type="NCBI Taxonomy" id="39966"/>
    <lineage>
        <taxon>Eukaryota</taxon>
        <taxon>Fungi</taxon>
        <taxon>Dikarya</taxon>
        <taxon>Basidiomycota</taxon>
        <taxon>Agaricomycotina</taxon>
        <taxon>Agaricomycetes</taxon>
        <taxon>Agaricomycetidae</taxon>
        <taxon>Agaricales</taxon>
        <taxon>Tricholomatineae</taxon>
        <taxon>Lyophyllaceae</taxon>
        <taxon>Hypsizygus</taxon>
    </lineage>
</organism>
<evidence type="ECO:0000256" key="2">
    <source>
        <dbReference type="ARBA" id="ARBA00022771"/>
    </source>
</evidence>
<dbReference type="SUPFAM" id="SSF144232">
    <property type="entry name" value="HIT/MYND zinc finger-like"/>
    <property type="match status" value="1"/>
</dbReference>
<dbReference type="GO" id="GO:0008270">
    <property type="term" value="F:zinc ion binding"/>
    <property type="evidence" value="ECO:0007669"/>
    <property type="project" value="UniProtKB-KW"/>
</dbReference>
<evidence type="ECO:0000256" key="3">
    <source>
        <dbReference type="ARBA" id="ARBA00022833"/>
    </source>
</evidence>
<keyword evidence="7" id="KW-1185">Reference proteome</keyword>
<evidence type="ECO:0000313" key="6">
    <source>
        <dbReference type="EMBL" id="RDB17713.1"/>
    </source>
</evidence>
<dbReference type="InterPro" id="IPR002893">
    <property type="entry name" value="Znf_MYND"/>
</dbReference>
<evidence type="ECO:0000256" key="4">
    <source>
        <dbReference type="PROSITE-ProRule" id="PRU00134"/>
    </source>
</evidence>
<keyword evidence="1" id="KW-0479">Metal-binding</keyword>
<dbReference type="OrthoDB" id="341421at2759"/>
<dbReference type="AlphaFoldDB" id="A0A369JDC0"/>
<reference evidence="6" key="1">
    <citation type="submission" date="2018-04" db="EMBL/GenBank/DDBJ databases">
        <title>Whole genome sequencing of Hypsizygus marmoreus.</title>
        <authorList>
            <person name="Choi I.-G."/>
            <person name="Min B."/>
            <person name="Kim J.-G."/>
            <person name="Kim S."/>
            <person name="Oh Y.-L."/>
            <person name="Kong W.-S."/>
            <person name="Park H."/>
            <person name="Jeong J."/>
            <person name="Song E.-S."/>
        </authorList>
    </citation>
    <scope>NUCLEOTIDE SEQUENCE [LARGE SCALE GENOMIC DNA]</scope>
    <source>
        <strain evidence="6">51987-8</strain>
    </source>
</reference>
<sequence>MSFPTPNTVGRTVHVPPQQYKCSQCGKTTDLRFCVCREVMYCSVECQKIHWKSTHKPFCTGAPDLIDIASIYPLLALIADFFHQGPTKPAHPALNHTIINSPNPIPAPDLLPDGYKARLVVLGDPVPQEEVVQHPEVWWPKPWLPDVRKKLLGRILREGYLLPIMTALCVALIAEIYTTTDEPNAPNSMSGPPSRSPRRRLRLKYKTSPVSDFGIAKGKILTPDHRKLAYYIPAQDRWLKGQDPDDHYWLYFTTLKGEEVILDYGVYTFDLGMFVDTAAYQNEHLPPLPVAPGYFGDRQQNNQMERLSKSFQMHRPTQRFSFLRDKALHSKLARGIDSLSDAQNVRALWGLMDRIAGRGCTAVEKDLAVKWANVACLEMWVVVNDPKQPWTKWPEVPRTMLEPNHEEFDKDGNWGFPSDRDDVAWRPLDKLFKKYNRGEISLGAFGKGYMEWSAKRSPEGIIKLDFEK</sequence>
<proteinExistence type="predicted"/>